<dbReference type="EMBL" id="AAXF02000040">
    <property type="protein sequence ID" value="EDO13314.1"/>
    <property type="molecule type" value="Genomic_DNA"/>
</dbReference>
<reference evidence="2" key="2">
    <citation type="submission" date="2007-04" db="EMBL/GenBank/DDBJ databases">
        <title>Draft genome sequence of Bacteroides ovatus (ATCC 8483).</title>
        <authorList>
            <person name="Sudarsanam P."/>
            <person name="Ley R."/>
            <person name="Guruge J."/>
            <person name="Turnbaugh P.J."/>
            <person name="Mahowald M."/>
            <person name="Liep D."/>
            <person name="Gordon J."/>
        </authorList>
    </citation>
    <scope>NUCLEOTIDE SEQUENCE [LARGE SCALE GENOMIC DNA]</scope>
    <source>
        <strain evidence="2">ATCC 8483 / DSM 1896 / JCM 5824 / BCRC 10623 / CCUG 4943 / NCTC 11153</strain>
    </source>
</reference>
<evidence type="ECO:0000313" key="1">
    <source>
        <dbReference type="EMBL" id="EDO13314.1"/>
    </source>
</evidence>
<protein>
    <submittedName>
        <fullName evidence="1">Uncharacterized protein</fullName>
    </submittedName>
</protein>
<reference evidence="1 2" key="1">
    <citation type="submission" date="2007-03" db="EMBL/GenBank/DDBJ databases">
        <authorList>
            <person name="Fulton L."/>
            <person name="Clifton S."/>
            <person name="Fulton B."/>
            <person name="Xu J."/>
            <person name="Minx P."/>
            <person name="Pepin K.H."/>
            <person name="Johnson M."/>
            <person name="Thiruvilangam P."/>
            <person name="Bhonagiri V."/>
            <person name="Nash W.E."/>
            <person name="Mardis E.R."/>
            <person name="Wilson R.K."/>
        </authorList>
    </citation>
    <scope>NUCLEOTIDE SEQUENCE [LARGE SCALE GENOMIC DNA]</scope>
    <source>
        <strain evidence="2">ATCC 8483 / DSM 1896 / JCM 5824 / BCRC 10623 / CCUG 4943 / NCTC 11153</strain>
    </source>
</reference>
<gene>
    <name evidence="1" type="ORF">BACOVA_01065</name>
</gene>
<comment type="caution">
    <text evidence="1">The sequence shown here is derived from an EMBL/GenBank/DDBJ whole genome shotgun (WGS) entry which is preliminary data.</text>
</comment>
<organism evidence="1 2">
    <name type="scientific">Bacteroides ovatus (strain ATCC 8483 / DSM 1896 / JCM 5824 / BCRC 10623 / CCUG 4943 / NCTC 11153)</name>
    <dbReference type="NCBI Taxonomy" id="411476"/>
    <lineage>
        <taxon>Bacteria</taxon>
        <taxon>Pseudomonadati</taxon>
        <taxon>Bacteroidota</taxon>
        <taxon>Bacteroidia</taxon>
        <taxon>Bacteroidales</taxon>
        <taxon>Bacteroidaceae</taxon>
        <taxon>Bacteroides</taxon>
    </lineage>
</organism>
<name>A0AAN3AB45_BACO1</name>
<evidence type="ECO:0000313" key="2">
    <source>
        <dbReference type="Proteomes" id="UP000005475"/>
    </source>
</evidence>
<dbReference type="Proteomes" id="UP000005475">
    <property type="component" value="Unassembled WGS sequence"/>
</dbReference>
<sequence>MRDIGKGDSMPYRVLTNHLHKRKEKMKTNYILLFALMLMVS</sequence>
<accession>A0AAN3AB45</accession>
<dbReference type="AlphaFoldDB" id="A0AAN3AB45"/>
<proteinExistence type="predicted"/>